<dbReference type="InterPro" id="IPR033887">
    <property type="entry name" value="PTS_IIA_man"/>
</dbReference>
<keyword evidence="3" id="KW-0963">Cytoplasm</keyword>
<dbReference type="Gene3D" id="3.40.50.510">
    <property type="entry name" value="Phosphotransferase system, mannose-type IIA component"/>
    <property type="match status" value="1"/>
</dbReference>
<evidence type="ECO:0000259" key="8">
    <source>
        <dbReference type="PROSITE" id="PS51096"/>
    </source>
</evidence>
<keyword evidence="4 9" id="KW-0762">Sugar transport</keyword>
<feature type="domain" description="PTS EIIA type-4" evidence="8">
    <location>
        <begin position="1"/>
        <end position="119"/>
    </location>
</feature>
<keyword evidence="10" id="KW-1185">Reference proteome</keyword>
<gene>
    <name evidence="9" type="ORF">JZO70_18230</name>
</gene>
<keyword evidence="7" id="KW-0418">Kinase</keyword>
<comment type="subcellular location">
    <subcellularLocation>
        <location evidence="1">Cytoplasm</location>
    </subcellularLocation>
</comment>
<sequence length="133" mass="14450">MLATHGGFAEGIFNSYQMIAGTNPQIQTASLTDEGIEPFVKTFKAKLDSLVDEEVLVMTDLKGGTPYNEAYNYYLKHPDKMRVVAGLNLPMLIETGLAIGNSSLNELYELALTAGKAGVDGPTEDNDEDDIEF</sequence>
<dbReference type="EMBL" id="JAFREM010000029">
    <property type="protein sequence ID" value="MBO1308120.1"/>
    <property type="molecule type" value="Genomic_DNA"/>
</dbReference>
<protein>
    <submittedName>
        <fullName evidence="9">PTS sugar transporter subunit IIA</fullName>
    </submittedName>
</protein>
<evidence type="ECO:0000256" key="4">
    <source>
        <dbReference type="ARBA" id="ARBA00022597"/>
    </source>
</evidence>
<dbReference type="CDD" id="cd00006">
    <property type="entry name" value="PTS_IIA_man"/>
    <property type="match status" value="1"/>
</dbReference>
<accession>A0ABS3LER2</accession>
<dbReference type="PROSITE" id="PS51096">
    <property type="entry name" value="PTS_EIIA_TYPE_4"/>
    <property type="match status" value="1"/>
</dbReference>
<dbReference type="Proteomes" id="UP000664601">
    <property type="component" value="Unassembled WGS sequence"/>
</dbReference>
<keyword evidence="2" id="KW-0813">Transport</keyword>
<dbReference type="Pfam" id="PF03610">
    <property type="entry name" value="EIIA-man"/>
    <property type="match status" value="1"/>
</dbReference>
<dbReference type="InterPro" id="IPR036662">
    <property type="entry name" value="PTS_EIIA_man-typ_sf"/>
</dbReference>
<evidence type="ECO:0000256" key="5">
    <source>
        <dbReference type="ARBA" id="ARBA00022679"/>
    </source>
</evidence>
<keyword evidence="6" id="KW-0598">Phosphotransferase system</keyword>
<evidence type="ECO:0000256" key="3">
    <source>
        <dbReference type="ARBA" id="ARBA00022490"/>
    </source>
</evidence>
<keyword evidence="5" id="KW-0808">Transferase</keyword>
<reference evidence="9 10" key="1">
    <citation type="submission" date="2021-03" db="EMBL/GenBank/DDBJ databases">
        <title>Enterococcal diversity collection.</title>
        <authorList>
            <person name="Gilmore M.S."/>
            <person name="Schwartzman J."/>
            <person name="Van Tyne D."/>
            <person name="Martin M."/>
            <person name="Earl A.M."/>
            <person name="Manson A.L."/>
            <person name="Straub T."/>
            <person name="Salamzade R."/>
            <person name="Saavedra J."/>
            <person name="Lebreton F."/>
            <person name="Prichula J."/>
            <person name="Schaufler K."/>
            <person name="Gaca A."/>
            <person name="Sgardioli B."/>
            <person name="Wagenaar J."/>
            <person name="Strong T."/>
        </authorList>
    </citation>
    <scope>NUCLEOTIDE SEQUENCE [LARGE SCALE GENOMIC DNA]</scope>
    <source>
        <strain evidence="9 10">669A</strain>
    </source>
</reference>
<dbReference type="SUPFAM" id="SSF53062">
    <property type="entry name" value="PTS system fructose IIA component-like"/>
    <property type="match status" value="1"/>
</dbReference>
<comment type="caution">
    <text evidence="9">The sequence shown here is derived from an EMBL/GenBank/DDBJ whole genome shotgun (WGS) entry which is preliminary data.</text>
</comment>
<name>A0ABS3LER2_9ENTE</name>
<evidence type="ECO:0000256" key="6">
    <source>
        <dbReference type="ARBA" id="ARBA00022683"/>
    </source>
</evidence>
<proteinExistence type="predicted"/>
<evidence type="ECO:0000256" key="7">
    <source>
        <dbReference type="ARBA" id="ARBA00022777"/>
    </source>
</evidence>
<dbReference type="PANTHER" id="PTHR33799">
    <property type="entry name" value="PTS PERMEASE-RELATED-RELATED"/>
    <property type="match status" value="1"/>
</dbReference>
<dbReference type="InterPro" id="IPR051471">
    <property type="entry name" value="Bacterial_PTS_sugar_comp"/>
</dbReference>
<organism evidence="9 10">
    <name type="scientific">Candidatus Enterococcus moelleringii</name>
    <dbReference type="NCBI Taxonomy" id="2815325"/>
    <lineage>
        <taxon>Bacteria</taxon>
        <taxon>Bacillati</taxon>
        <taxon>Bacillota</taxon>
        <taxon>Bacilli</taxon>
        <taxon>Lactobacillales</taxon>
        <taxon>Enterococcaceae</taxon>
        <taxon>Enterococcus</taxon>
    </lineage>
</organism>
<evidence type="ECO:0000256" key="2">
    <source>
        <dbReference type="ARBA" id="ARBA00022448"/>
    </source>
</evidence>
<evidence type="ECO:0000256" key="1">
    <source>
        <dbReference type="ARBA" id="ARBA00004496"/>
    </source>
</evidence>
<dbReference type="PANTHER" id="PTHR33799:SF1">
    <property type="entry name" value="PTS SYSTEM MANNOSE-SPECIFIC EIIAB COMPONENT-RELATED"/>
    <property type="match status" value="1"/>
</dbReference>
<evidence type="ECO:0000313" key="9">
    <source>
        <dbReference type="EMBL" id="MBO1308120.1"/>
    </source>
</evidence>
<dbReference type="InterPro" id="IPR004701">
    <property type="entry name" value="PTS_EIIA_man-typ"/>
</dbReference>
<evidence type="ECO:0000313" key="10">
    <source>
        <dbReference type="Proteomes" id="UP000664601"/>
    </source>
</evidence>